<name>A0ABT9UQA3_9FIRM</name>
<protein>
    <submittedName>
        <fullName evidence="1">Stage II sporulation protein R</fullName>
    </submittedName>
</protein>
<organism evidence="1 2">
    <name type="scientific">Eubacterium multiforme</name>
    <dbReference type="NCBI Taxonomy" id="83339"/>
    <lineage>
        <taxon>Bacteria</taxon>
        <taxon>Bacillati</taxon>
        <taxon>Bacillota</taxon>
        <taxon>Clostridia</taxon>
        <taxon>Eubacteriales</taxon>
        <taxon>Eubacteriaceae</taxon>
        <taxon>Eubacterium</taxon>
    </lineage>
</organism>
<evidence type="ECO:0000313" key="1">
    <source>
        <dbReference type="EMBL" id="MDQ0148836.1"/>
    </source>
</evidence>
<gene>
    <name evidence="1" type="ORF">J2S18_000753</name>
</gene>
<dbReference type="EMBL" id="JAUSUF010000001">
    <property type="protein sequence ID" value="MDQ0148836.1"/>
    <property type="molecule type" value="Genomic_DNA"/>
</dbReference>
<reference evidence="1 2" key="1">
    <citation type="submission" date="2023-07" db="EMBL/GenBank/DDBJ databases">
        <title>Genomic Encyclopedia of Type Strains, Phase IV (KMG-IV): sequencing the most valuable type-strain genomes for metagenomic binning, comparative biology and taxonomic classification.</title>
        <authorList>
            <person name="Goeker M."/>
        </authorList>
    </citation>
    <scope>NUCLEOTIDE SEQUENCE [LARGE SCALE GENOMIC DNA]</scope>
    <source>
        <strain evidence="1 2">DSM 20694</strain>
    </source>
</reference>
<dbReference type="Proteomes" id="UP001228504">
    <property type="component" value="Unassembled WGS sequence"/>
</dbReference>
<comment type="caution">
    <text evidence="1">The sequence shown here is derived from an EMBL/GenBank/DDBJ whole genome shotgun (WGS) entry which is preliminary data.</text>
</comment>
<dbReference type="NCBIfam" id="TIGR02837">
    <property type="entry name" value="spore_II_R"/>
    <property type="match status" value="1"/>
</dbReference>
<dbReference type="InterPro" id="IPR014202">
    <property type="entry name" value="Spore_II_R"/>
</dbReference>
<dbReference type="PROSITE" id="PS51257">
    <property type="entry name" value="PROKAR_LIPOPROTEIN"/>
    <property type="match status" value="1"/>
</dbReference>
<proteinExistence type="predicted"/>
<keyword evidence="2" id="KW-1185">Reference proteome</keyword>
<sequence length="222" mass="26064">MKRFFGIVILFIGSLFFVGCTSLSDEKINKDNEVQYNYESIKDEIIRFHVIANSDNKKDQDLKLKVRNEVIKFIEPLLNKSKSIEESRKIIKSNNEKIIKIAKKVVKENGYNYEVKGNLSKENFPEKEYGNIVFPQGEYEAYRILIGKASGQNWWCVMFPPLCFVDVTKGEVAYNETEKRMNEVLDNEELDKNKEKKKVSNKNDKEDYNIKFKFLEVLKEAF</sequence>
<accession>A0ABT9UQA3</accession>
<dbReference type="Pfam" id="PF09551">
    <property type="entry name" value="Spore_II_R"/>
    <property type="match status" value="1"/>
</dbReference>
<evidence type="ECO:0000313" key="2">
    <source>
        <dbReference type="Proteomes" id="UP001228504"/>
    </source>
</evidence>
<dbReference type="RefSeq" id="WP_307483401.1">
    <property type="nucleotide sequence ID" value="NZ_JAUSUF010000001.1"/>
</dbReference>